<dbReference type="SUPFAM" id="SSF53098">
    <property type="entry name" value="Ribonuclease H-like"/>
    <property type="match status" value="1"/>
</dbReference>
<reference evidence="1" key="1">
    <citation type="submission" date="2020-11" db="EMBL/GenBank/DDBJ databases">
        <authorList>
            <consortium name="DOE Joint Genome Institute"/>
            <person name="Ahrendt S."/>
            <person name="Riley R."/>
            <person name="Andreopoulos W."/>
            <person name="Labutti K."/>
            <person name="Pangilinan J."/>
            <person name="Ruiz-Duenas F.J."/>
            <person name="Barrasa J.M."/>
            <person name="Sanchez-Garcia M."/>
            <person name="Camarero S."/>
            <person name="Miyauchi S."/>
            <person name="Serrano A."/>
            <person name="Linde D."/>
            <person name="Babiker R."/>
            <person name="Drula E."/>
            <person name="Ayuso-Fernandez I."/>
            <person name="Pacheco R."/>
            <person name="Padilla G."/>
            <person name="Ferreira P."/>
            <person name="Barriuso J."/>
            <person name="Kellner H."/>
            <person name="Castanera R."/>
            <person name="Alfaro M."/>
            <person name="Ramirez L."/>
            <person name="Pisabarro A.G."/>
            <person name="Kuo A."/>
            <person name="Tritt A."/>
            <person name="Lipzen A."/>
            <person name="He G."/>
            <person name="Yan M."/>
            <person name="Ng V."/>
            <person name="Cullen D."/>
            <person name="Martin F."/>
            <person name="Rosso M.-N."/>
            <person name="Henrissat B."/>
            <person name="Hibbett D."/>
            <person name="Martinez A.T."/>
            <person name="Grigoriev I.V."/>
        </authorList>
    </citation>
    <scope>NUCLEOTIDE SEQUENCE</scope>
    <source>
        <strain evidence="1">CBS 506.95</strain>
    </source>
</reference>
<dbReference type="EMBL" id="MU157841">
    <property type="protein sequence ID" value="KAF9530179.1"/>
    <property type="molecule type" value="Genomic_DNA"/>
</dbReference>
<organism evidence="1 2">
    <name type="scientific">Crepidotus variabilis</name>
    <dbReference type="NCBI Taxonomy" id="179855"/>
    <lineage>
        <taxon>Eukaryota</taxon>
        <taxon>Fungi</taxon>
        <taxon>Dikarya</taxon>
        <taxon>Basidiomycota</taxon>
        <taxon>Agaricomycotina</taxon>
        <taxon>Agaricomycetes</taxon>
        <taxon>Agaricomycetidae</taxon>
        <taxon>Agaricales</taxon>
        <taxon>Agaricineae</taxon>
        <taxon>Crepidotaceae</taxon>
        <taxon>Crepidotus</taxon>
    </lineage>
</organism>
<dbReference type="Proteomes" id="UP000807306">
    <property type="component" value="Unassembled WGS sequence"/>
</dbReference>
<evidence type="ECO:0000313" key="1">
    <source>
        <dbReference type="EMBL" id="KAF9530179.1"/>
    </source>
</evidence>
<gene>
    <name evidence="1" type="ORF">CPB83DRAFT_905460</name>
</gene>
<proteinExistence type="predicted"/>
<sequence length="107" mass="12131">MGMFIAIDDPFARTIQCLEATSTNPADVYLYFTALVARLKQALETCHLPQDVSGPIPAVVNRRWMEFFVNGPSNAHRSAFYRNPDYVRSSIFINPNQCLELRHQAPS</sequence>
<protein>
    <submittedName>
        <fullName evidence="1">Uncharacterized protein</fullName>
    </submittedName>
</protein>
<name>A0A9P6JRV9_9AGAR</name>
<evidence type="ECO:0000313" key="2">
    <source>
        <dbReference type="Proteomes" id="UP000807306"/>
    </source>
</evidence>
<accession>A0A9P6JRV9</accession>
<comment type="caution">
    <text evidence="1">The sequence shown here is derived from an EMBL/GenBank/DDBJ whole genome shotgun (WGS) entry which is preliminary data.</text>
</comment>
<dbReference type="AlphaFoldDB" id="A0A9P6JRV9"/>
<dbReference type="InterPro" id="IPR012337">
    <property type="entry name" value="RNaseH-like_sf"/>
</dbReference>
<dbReference type="OrthoDB" id="3236755at2759"/>
<keyword evidence="2" id="KW-1185">Reference proteome</keyword>